<dbReference type="PRINTS" id="PR00039">
    <property type="entry name" value="HTHLYSR"/>
</dbReference>
<evidence type="ECO:0000313" key="6">
    <source>
        <dbReference type="EMBL" id="MFM0639207.1"/>
    </source>
</evidence>
<dbReference type="CDD" id="cd05466">
    <property type="entry name" value="PBP2_LTTR_substrate"/>
    <property type="match status" value="1"/>
</dbReference>
<evidence type="ECO:0000313" key="7">
    <source>
        <dbReference type="Proteomes" id="UP001629432"/>
    </source>
</evidence>
<name>A0ABW9DW83_9BURK</name>
<evidence type="ECO:0000256" key="4">
    <source>
        <dbReference type="ARBA" id="ARBA00023163"/>
    </source>
</evidence>
<dbReference type="Pfam" id="PF03466">
    <property type="entry name" value="LysR_substrate"/>
    <property type="match status" value="1"/>
</dbReference>
<dbReference type="SUPFAM" id="SSF46785">
    <property type="entry name" value="Winged helix' DNA-binding domain"/>
    <property type="match status" value="1"/>
</dbReference>
<dbReference type="InterPro" id="IPR000847">
    <property type="entry name" value="LysR_HTH_N"/>
</dbReference>
<dbReference type="InterPro" id="IPR050950">
    <property type="entry name" value="HTH-type_LysR_regulators"/>
</dbReference>
<dbReference type="InterPro" id="IPR005119">
    <property type="entry name" value="LysR_subst-bd"/>
</dbReference>
<keyword evidence="7" id="KW-1185">Reference proteome</keyword>
<dbReference type="SUPFAM" id="SSF53850">
    <property type="entry name" value="Periplasmic binding protein-like II"/>
    <property type="match status" value="1"/>
</dbReference>
<evidence type="ECO:0000256" key="1">
    <source>
        <dbReference type="ARBA" id="ARBA00009437"/>
    </source>
</evidence>
<dbReference type="Pfam" id="PF00126">
    <property type="entry name" value="HTH_1"/>
    <property type="match status" value="1"/>
</dbReference>
<dbReference type="InterPro" id="IPR036388">
    <property type="entry name" value="WH-like_DNA-bd_sf"/>
</dbReference>
<keyword evidence="2" id="KW-0805">Transcription regulation</keyword>
<evidence type="ECO:0000259" key="5">
    <source>
        <dbReference type="PROSITE" id="PS50931"/>
    </source>
</evidence>
<reference evidence="6 7" key="1">
    <citation type="journal article" date="2024" name="Chem. Sci.">
        <title>Discovery of megapolipeptins by genome mining of a Burkholderiales bacteria collection.</title>
        <authorList>
            <person name="Paulo B.S."/>
            <person name="Recchia M.J.J."/>
            <person name="Lee S."/>
            <person name="Fergusson C.H."/>
            <person name="Romanowski S.B."/>
            <person name="Hernandez A."/>
            <person name="Krull N."/>
            <person name="Liu D.Y."/>
            <person name="Cavanagh H."/>
            <person name="Bos A."/>
            <person name="Gray C.A."/>
            <person name="Murphy B.T."/>
            <person name="Linington R.G."/>
            <person name="Eustaquio A.S."/>
        </authorList>
    </citation>
    <scope>NUCLEOTIDE SEQUENCE [LARGE SCALE GENOMIC DNA]</scope>
    <source>
        <strain evidence="6 7">RL17-338-BIC-A</strain>
    </source>
</reference>
<dbReference type="EMBL" id="JAQQCF010000019">
    <property type="protein sequence ID" value="MFM0639207.1"/>
    <property type="molecule type" value="Genomic_DNA"/>
</dbReference>
<gene>
    <name evidence="6" type="ORF">PQQ63_21190</name>
</gene>
<keyword evidence="4" id="KW-0804">Transcription</keyword>
<feature type="domain" description="HTH lysR-type" evidence="5">
    <location>
        <begin position="13"/>
        <end position="70"/>
    </location>
</feature>
<dbReference type="RefSeq" id="WP_408232820.1">
    <property type="nucleotide sequence ID" value="NZ_JAQQCF010000019.1"/>
</dbReference>
<dbReference type="PANTHER" id="PTHR30419">
    <property type="entry name" value="HTH-TYPE TRANSCRIPTIONAL REGULATOR YBHD"/>
    <property type="match status" value="1"/>
</dbReference>
<comment type="caution">
    <text evidence="6">The sequence shown here is derived from an EMBL/GenBank/DDBJ whole genome shotgun (WGS) entry which is preliminary data.</text>
</comment>
<dbReference type="Proteomes" id="UP001629432">
    <property type="component" value="Unassembled WGS sequence"/>
</dbReference>
<dbReference type="PROSITE" id="PS50931">
    <property type="entry name" value="HTH_LYSR"/>
    <property type="match status" value="1"/>
</dbReference>
<dbReference type="PANTHER" id="PTHR30419:SF31">
    <property type="entry name" value="BLR3139 PROTEIN"/>
    <property type="match status" value="1"/>
</dbReference>
<evidence type="ECO:0000256" key="3">
    <source>
        <dbReference type="ARBA" id="ARBA00023125"/>
    </source>
</evidence>
<protein>
    <submittedName>
        <fullName evidence="6">LysR family transcriptional regulator</fullName>
    </submittedName>
</protein>
<comment type="similarity">
    <text evidence="1">Belongs to the LysR transcriptional regulatory family.</text>
</comment>
<proteinExistence type="inferred from homology"/>
<accession>A0ABW9DW83</accession>
<dbReference type="Gene3D" id="1.10.10.10">
    <property type="entry name" value="Winged helix-like DNA-binding domain superfamily/Winged helix DNA-binding domain"/>
    <property type="match status" value="1"/>
</dbReference>
<sequence>MCKWHLPVPGSAMFIRQLHYLVTLAKEQHFAKAAELSHVSQPALSSAIRSLEAELGLVIVRRGRRFLGFTEEGERVLGWARQTLAALENMRQDASAAQVRLTGTIRIGVIPTTMPIVGLLLGACRSDHPAIRYAARSLSADTILRQLDDYELDIGFTYLDNRVQAGFAVLPLYSERYFLLSPPDSPARPDLNRWDALGELPFCLLGTTMQNRQVINAAFRSAGVQPTVVLETDSLLALYSNVQHAGLYSILPHSLLSVLDTRTSVNATPLLPELTREIGLITRNSPSIPPLAAAMWSAAERLDLQQSFDTLLNNADIAALQ</sequence>
<dbReference type="InterPro" id="IPR036390">
    <property type="entry name" value="WH_DNA-bd_sf"/>
</dbReference>
<evidence type="ECO:0000256" key="2">
    <source>
        <dbReference type="ARBA" id="ARBA00023015"/>
    </source>
</evidence>
<dbReference type="Gene3D" id="3.40.190.290">
    <property type="match status" value="1"/>
</dbReference>
<keyword evidence="3" id="KW-0238">DNA-binding</keyword>
<organism evidence="6 7">
    <name type="scientific">Paraburkholderia metrosideri</name>
    <dbReference type="NCBI Taxonomy" id="580937"/>
    <lineage>
        <taxon>Bacteria</taxon>
        <taxon>Pseudomonadati</taxon>
        <taxon>Pseudomonadota</taxon>
        <taxon>Betaproteobacteria</taxon>
        <taxon>Burkholderiales</taxon>
        <taxon>Burkholderiaceae</taxon>
        <taxon>Paraburkholderia</taxon>
    </lineage>
</organism>